<accession>A0ACC3C7G7</accession>
<name>A0ACC3C7G7_PYRYE</name>
<sequence>MAEAGGAPAAATRAGAARPLPAAFWMPPVAAQRKKRWTDAGRGKSWTRAERVALCNAVCKATPTGILAATQGKRKYWGGMLTAMAEQTPKKLTASQLDERDEESGNEEGSTDAPARDGDRRGARGRGAAVVARLPMGPKALKRCLGKEKADASSLASCDKSLRVVALTFARRNELSKPFHKLQQQRMAIDFFNRIEKRDTPEGVAFHARMLSSMADVGRGATDSSGAPHADDAARGSPAAGGGASPIGEGAAAADADEGDTDVDKIAPVRAPQVGGGRGAHSAANQARSVRSMETKLARASDVLRAAASVGLTVPPTADRMDRDSSSHSDLDEEEEESQRTNHHPEGPLTSRT</sequence>
<dbReference type="Proteomes" id="UP000798662">
    <property type="component" value="Chromosome 2"/>
</dbReference>
<gene>
    <name evidence="1" type="ORF">I4F81_008680</name>
</gene>
<proteinExistence type="predicted"/>
<organism evidence="1 2">
    <name type="scientific">Pyropia yezoensis</name>
    <name type="common">Susabi-nori</name>
    <name type="synonym">Porphyra yezoensis</name>
    <dbReference type="NCBI Taxonomy" id="2788"/>
    <lineage>
        <taxon>Eukaryota</taxon>
        <taxon>Rhodophyta</taxon>
        <taxon>Bangiophyceae</taxon>
        <taxon>Bangiales</taxon>
        <taxon>Bangiaceae</taxon>
        <taxon>Pyropia</taxon>
    </lineage>
</organism>
<evidence type="ECO:0000313" key="2">
    <source>
        <dbReference type="Proteomes" id="UP000798662"/>
    </source>
</evidence>
<protein>
    <submittedName>
        <fullName evidence="1">Uncharacterized protein</fullName>
    </submittedName>
</protein>
<evidence type="ECO:0000313" key="1">
    <source>
        <dbReference type="EMBL" id="KAK1866160.1"/>
    </source>
</evidence>
<comment type="caution">
    <text evidence="1">The sequence shown here is derived from an EMBL/GenBank/DDBJ whole genome shotgun (WGS) entry which is preliminary data.</text>
</comment>
<reference evidence="1" key="1">
    <citation type="submission" date="2019-11" db="EMBL/GenBank/DDBJ databases">
        <title>Nori genome reveals adaptations in red seaweeds to the harsh intertidal environment.</title>
        <authorList>
            <person name="Wang D."/>
            <person name="Mao Y."/>
        </authorList>
    </citation>
    <scope>NUCLEOTIDE SEQUENCE</scope>
    <source>
        <tissue evidence="1">Gametophyte</tissue>
    </source>
</reference>
<dbReference type="EMBL" id="CM020619">
    <property type="protein sequence ID" value="KAK1866160.1"/>
    <property type="molecule type" value="Genomic_DNA"/>
</dbReference>
<keyword evidence="2" id="KW-1185">Reference proteome</keyword>